<evidence type="ECO:0000256" key="1">
    <source>
        <dbReference type="ARBA" id="ARBA00008535"/>
    </source>
</evidence>
<evidence type="ECO:0000313" key="7">
    <source>
        <dbReference type="Ensembl" id="ENSKMAP00000002133.1"/>
    </source>
</evidence>
<feature type="domain" description="AIG1-type G" evidence="6">
    <location>
        <begin position="33"/>
        <end position="232"/>
    </location>
</feature>
<evidence type="ECO:0000313" key="8">
    <source>
        <dbReference type="Proteomes" id="UP000264800"/>
    </source>
</evidence>
<evidence type="ECO:0000256" key="2">
    <source>
        <dbReference type="ARBA" id="ARBA00022741"/>
    </source>
</evidence>
<name>A0A3Q2ZEY0_KRYMA</name>
<dbReference type="GeneTree" id="ENSGT00940000178934"/>
<dbReference type="Ensembl" id="ENSKMAT00000002183.1">
    <property type="protein sequence ID" value="ENSKMAP00000002133.1"/>
    <property type="gene ID" value="ENSKMAG00000001668.1"/>
</dbReference>
<feature type="compositionally biased region" description="Basic and acidic residues" evidence="4">
    <location>
        <begin position="10"/>
        <end position="23"/>
    </location>
</feature>
<keyword evidence="5" id="KW-0812">Transmembrane</keyword>
<evidence type="ECO:0000256" key="3">
    <source>
        <dbReference type="ARBA" id="ARBA00023134"/>
    </source>
</evidence>
<dbReference type="STRING" id="37003.ENSKMAP00000002133"/>
<keyword evidence="5" id="KW-1133">Transmembrane helix</keyword>
<keyword evidence="3" id="KW-0342">GTP-binding</keyword>
<feature type="transmembrane region" description="Helical" evidence="5">
    <location>
        <begin position="267"/>
        <end position="287"/>
    </location>
</feature>
<dbReference type="AlphaFoldDB" id="A0A3Q2ZEY0"/>
<dbReference type="PANTHER" id="PTHR10903">
    <property type="entry name" value="GTPASE, IMAP FAMILY MEMBER-RELATED"/>
    <property type="match status" value="1"/>
</dbReference>
<keyword evidence="8" id="KW-1185">Reference proteome</keyword>
<dbReference type="InterPro" id="IPR006703">
    <property type="entry name" value="G_AIG1"/>
</dbReference>
<dbReference type="InterPro" id="IPR027417">
    <property type="entry name" value="P-loop_NTPase"/>
</dbReference>
<keyword evidence="5" id="KW-0472">Membrane</keyword>
<evidence type="ECO:0000256" key="5">
    <source>
        <dbReference type="SAM" id="Phobius"/>
    </source>
</evidence>
<proteinExistence type="inferred from homology"/>
<dbReference type="SUPFAM" id="SSF52540">
    <property type="entry name" value="P-loop containing nucleoside triphosphate hydrolases"/>
    <property type="match status" value="1"/>
</dbReference>
<organism evidence="7 8">
    <name type="scientific">Kryptolebias marmoratus</name>
    <name type="common">Mangrove killifish</name>
    <name type="synonym">Rivulus marmoratus</name>
    <dbReference type="NCBI Taxonomy" id="37003"/>
    <lineage>
        <taxon>Eukaryota</taxon>
        <taxon>Metazoa</taxon>
        <taxon>Chordata</taxon>
        <taxon>Craniata</taxon>
        <taxon>Vertebrata</taxon>
        <taxon>Euteleostomi</taxon>
        <taxon>Actinopterygii</taxon>
        <taxon>Neopterygii</taxon>
        <taxon>Teleostei</taxon>
        <taxon>Neoteleostei</taxon>
        <taxon>Acanthomorphata</taxon>
        <taxon>Ovalentaria</taxon>
        <taxon>Atherinomorphae</taxon>
        <taxon>Cyprinodontiformes</taxon>
        <taxon>Rivulidae</taxon>
        <taxon>Kryptolebias</taxon>
    </lineage>
</organism>
<dbReference type="GO" id="GO:0005525">
    <property type="term" value="F:GTP binding"/>
    <property type="evidence" value="ECO:0007669"/>
    <property type="project" value="UniProtKB-KW"/>
</dbReference>
<dbReference type="PROSITE" id="PS51720">
    <property type="entry name" value="G_AIG1"/>
    <property type="match status" value="1"/>
</dbReference>
<dbReference type="Proteomes" id="UP000264800">
    <property type="component" value="Unplaced"/>
</dbReference>
<reference evidence="7" key="1">
    <citation type="submission" date="2025-08" db="UniProtKB">
        <authorList>
            <consortium name="Ensembl"/>
        </authorList>
    </citation>
    <scope>IDENTIFICATION</scope>
</reference>
<protein>
    <submittedName>
        <fullName evidence="7">GTPase IMAP family member 7-like</fullName>
    </submittedName>
</protein>
<dbReference type="Pfam" id="PF04548">
    <property type="entry name" value="AIG1"/>
    <property type="match status" value="1"/>
</dbReference>
<feature type="transmembrane region" description="Helical" evidence="5">
    <location>
        <begin position="235"/>
        <end position="261"/>
    </location>
</feature>
<reference evidence="7" key="2">
    <citation type="submission" date="2025-09" db="UniProtKB">
        <authorList>
            <consortium name="Ensembl"/>
        </authorList>
    </citation>
    <scope>IDENTIFICATION</scope>
</reference>
<evidence type="ECO:0000256" key="4">
    <source>
        <dbReference type="SAM" id="MobiDB-lite"/>
    </source>
</evidence>
<comment type="similarity">
    <text evidence="1">Belongs to the TRAFAC class TrmE-Era-EngA-EngB-Septin-like GTPase superfamily. AIG1/Toc34/Toc159-like paraseptin GTPase family. IAN subfamily.</text>
</comment>
<dbReference type="PANTHER" id="PTHR10903:SF184">
    <property type="entry name" value="GTP-BINDING PROTEIN A"/>
    <property type="match status" value="1"/>
</dbReference>
<feature type="region of interest" description="Disordered" evidence="4">
    <location>
        <begin position="1"/>
        <end position="27"/>
    </location>
</feature>
<dbReference type="InterPro" id="IPR045058">
    <property type="entry name" value="GIMA/IAN/Toc"/>
</dbReference>
<accession>A0A3Q2ZEY0</accession>
<sequence>MGEDGGGRLSFKDELEGKGDTSRRASRMRCCQTPGLRLVVIGKKGYAKDSVVRILRNKSEVTESPSEDLKTGLKETSSAEFQVQLGEHHLTVVDSPGFCDPNMKEDEEIRKIKKCVIESSHHVFLLVLKTNGFIPEDKKMLETVKSMFGPRVTRSMILVFTADRPGTFTENFLSKNEEIRKLDEECKKRHVTFYTEEEEPSEIQELQEKLLDVMKTNSEGYTYHRMRMVEDRVGMVRRVTLIMTAAFLVGAGVGAALGFLLPGAVGYSMGALIGCVVGGIVGLMVGVSRQFLRERFCI</sequence>
<dbReference type="Gene3D" id="3.40.50.300">
    <property type="entry name" value="P-loop containing nucleotide triphosphate hydrolases"/>
    <property type="match status" value="1"/>
</dbReference>
<evidence type="ECO:0000259" key="6">
    <source>
        <dbReference type="PROSITE" id="PS51720"/>
    </source>
</evidence>
<keyword evidence="2" id="KW-0547">Nucleotide-binding</keyword>